<comment type="caution">
    <text evidence="1">The sequence shown here is derived from an EMBL/GenBank/DDBJ whole genome shotgun (WGS) entry which is preliminary data.</text>
</comment>
<keyword evidence="2" id="KW-1185">Reference proteome</keyword>
<proteinExistence type="predicted"/>
<organism evidence="1 2">
    <name type="scientific">Choristoneura fumiferana</name>
    <name type="common">Spruce budworm moth</name>
    <name type="synonym">Archips fumiferana</name>
    <dbReference type="NCBI Taxonomy" id="7141"/>
    <lineage>
        <taxon>Eukaryota</taxon>
        <taxon>Metazoa</taxon>
        <taxon>Ecdysozoa</taxon>
        <taxon>Arthropoda</taxon>
        <taxon>Hexapoda</taxon>
        <taxon>Insecta</taxon>
        <taxon>Pterygota</taxon>
        <taxon>Neoptera</taxon>
        <taxon>Endopterygota</taxon>
        <taxon>Lepidoptera</taxon>
        <taxon>Glossata</taxon>
        <taxon>Ditrysia</taxon>
        <taxon>Tortricoidea</taxon>
        <taxon>Tortricidae</taxon>
        <taxon>Tortricinae</taxon>
        <taxon>Choristoneura</taxon>
    </lineage>
</organism>
<evidence type="ECO:0000313" key="2">
    <source>
        <dbReference type="Proteomes" id="UP001064048"/>
    </source>
</evidence>
<accession>A0ACC0KRR7</accession>
<sequence>MTQPPSRESWNGELLGYAVTWRALSGGGQEDADGGEDPRRAGAAAAAGGDRTALRLRGLRRGALYAVTLRAFNRAGAGPPAPRATGATAAPGVPAEAPGGVRCAAEAGALRVWWAPPPGPAPPAHGYDVHYAPLYDTPGAPAAARAIAARSAAPADALPVAAWRGPAGGGVAAAAGGGGGGGGAAARAARRHQLLSVGARARRRRPRAPSAPALCTTLDDGTLPACIRTQIALDPDPTQFLTKKKFHAVPGAVSQLRALPAGAGAARVAWRAPAAQPRPTHYTLYTKERDKAGGEWAQRVAAGGAEAEDEAWHDVRGLRERVVYEFWVRAHSAAGAGPPGRVAAAAPSRDGECAIISVNGLVVLVRQASLYSIGARVSAAPVRISSWAREVRAARGTQLRLGCAAAGRRARARARARCGPAAAPTRARRHRGPAHTRSGRGGGGQLHVRGVGGGRVQRRGHVGRPAARPAPAPPAPRLRSAAPHQLLLAWGAPPGSRTTTLCWVNESTDEIYLPIGFTVWWSRDDDAAPASPRSLRVPAGAGARGGRGGGAGGGLLGAAGGAAVRRAAPRVAARALGGGRGPPSRALLAATTGRREYCLHAPRPFEDTTHYSKIISSSGFILNLLKRLMSLEV</sequence>
<evidence type="ECO:0000313" key="1">
    <source>
        <dbReference type="EMBL" id="KAI8439029.1"/>
    </source>
</evidence>
<reference evidence="1 2" key="1">
    <citation type="journal article" date="2022" name="Genome Biol. Evol.">
        <title>The Spruce Budworm Genome: Reconstructing the Evolutionary History of Antifreeze Proteins.</title>
        <authorList>
            <person name="Beliveau C."/>
            <person name="Gagne P."/>
            <person name="Picq S."/>
            <person name="Vernygora O."/>
            <person name="Keeling C.I."/>
            <person name="Pinkney K."/>
            <person name="Doucet D."/>
            <person name="Wen F."/>
            <person name="Johnston J.S."/>
            <person name="Maaroufi H."/>
            <person name="Boyle B."/>
            <person name="Laroche J."/>
            <person name="Dewar K."/>
            <person name="Juretic N."/>
            <person name="Blackburn G."/>
            <person name="Nisole A."/>
            <person name="Brunet B."/>
            <person name="Brandao M."/>
            <person name="Lumley L."/>
            <person name="Duan J."/>
            <person name="Quan G."/>
            <person name="Lucarotti C.J."/>
            <person name="Roe A.D."/>
            <person name="Sperling F.A.H."/>
            <person name="Levesque R.C."/>
            <person name="Cusson M."/>
        </authorList>
    </citation>
    <scope>NUCLEOTIDE SEQUENCE [LARGE SCALE GENOMIC DNA]</scope>
    <source>
        <strain evidence="1">Glfc:IPQL:Cfum</strain>
    </source>
</reference>
<gene>
    <name evidence="1" type="ORF">MSG28_011324</name>
</gene>
<dbReference type="Proteomes" id="UP001064048">
    <property type="component" value="Chromosome 18"/>
</dbReference>
<dbReference type="EMBL" id="CM046118">
    <property type="protein sequence ID" value="KAI8439029.1"/>
    <property type="molecule type" value="Genomic_DNA"/>
</dbReference>
<protein>
    <submittedName>
        <fullName evidence="1">Uncharacterized protein</fullName>
    </submittedName>
</protein>
<name>A0ACC0KRR7_CHOFU</name>